<evidence type="ECO:0000256" key="5">
    <source>
        <dbReference type="RuleBase" id="RU003313"/>
    </source>
</evidence>
<accession>A0A1Y5I3T5</accession>
<feature type="domain" description="TrmE-type G" evidence="6">
    <location>
        <begin position="246"/>
        <end position="413"/>
    </location>
</feature>
<dbReference type="GO" id="GO:0005525">
    <property type="term" value="F:GTP binding"/>
    <property type="evidence" value="ECO:0007669"/>
    <property type="project" value="UniProtKB-KW"/>
</dbReference>
<dbReference type="InterPro" id="IPR006073">
    <property type="entry name" value="GTP-bd"/>
</dbReference>
<dbReference type="InterPro" id="IPR025867">
    <property type="entry name" value="MnmE_helical"/>
</dbReference>
<dbReference type="AlphaFoldDB" id="A0A1Y5I3T5"/>
<comment type="similarity">
    <text evidence="1 5">Belongs to the TRAFAC class TrmE-Era-EngA-EngB-Septin-like GTPase superfamily. TrmE GTPase family.</text>
</comment>
<keyword evidence="3 5" id="KW-0547">Nucleotide-binding</keyword>
<dbReference type="SUPFAM" id="SSF103025">
    <property type="entry name" value="Folate-binding domain"/>
    <property type="match status" value="1"/>
</dbReference>
<dbReference type="Gene3D" id="3.30.1360.120">
    <property type="entry name" value="Probable tRNA modification gtpase trme, domain 1"/>
    <property type="match status" value="1"/>
</dbReference>
<dbReference type="Pfam" id="PF12631">
    <property type="entry name" value="MnmE_helical"/>
    <property type="match status" value="1"/>
</dbReference>
<dbReference type="GO" id="GO:0003924">
    <property type="term" value="F:GTPase activity"/>
    <property type="evidence" value="ECO:0007669"/>
    <property type="project" value="InterPro"/>
</dbReference>
<keyword evidence="4 5" id="KW-0342">GTP-binding</keyword>
<proteinExistence type="inferred from homology"/>
<dbReference type="PANTHER" id="PTHR42714">
    <property type="entry name" value="TRNA MODIFICATION GTPASE GTPBP3"/>
    <property type="match status" value="1"/>
</dbReference>
<dbReference type="InterPro" id="IPR027266">
    <property type="entry name" value="TrmE/GcvT-like"/>
</dbReference>
<dbReference type="GO" id="GO:0002098">
    <property type="term" value="P:tRNA wobble uridine modification"/>
    <property type="evidence" value="ECO:0007669"/>
    <property type="project" value="TreeGrafter"/>
</dbReference>
<evidence type="ECO:0000313" key="7">
    <source>
        <dbReference type="EMBL" id="OUS44111.1"/>
    </source>
</evidence>
<dbReference type="GO" id="GO:0005737">
    <property type="term" value="C:cytoplasm"/>
    <property type="evidence" value="ECO:0007669"/>
    <property type="project" value="TreeGrafter"/>
</dbReference>
<reference evidence="7" key="1">
    <citation type="submission" date="2017-04" db="EMBL/GenBank/DDBJ databases">
        <title>Population genomics of picophytoplankton unveils novel chromosome hypervariability.</title>
        <authorList>
            <consortium name="DOE Joint Genome Institute"/>
            <person name="Blanc-Mathieu R."/>
            <person name="Krasovec M."/>
            <person name="Hebrard M."/>
            <person name="Yau S."/>
            <person name="Desgranges E."/>
            <person name="Martin J."/>
            <person name="Schackwitz W."/>
            <person name="Kuo A."/>
            <person name="Salin G."/>
            <person name="Donnadieu C."/>
            <person name="Desdevises Y."/>
            <person name="Sanchez-Ferandin S."/>
            <person name="Moreau H."/>
            <person name="Rivals E."/>
            <person name="Grigoriev I.V."/>
            <person name="Grimsley N."/>
            <person name="Eyre-Walker A."/>
            <person name="Piganeau G."/>
        </authorList>
    </citation>
    <scope>NUCLEOTIDE SEQUENCE [LARGE SCALE GENOMIC DNA]</scope>
    <source>
        <strain evidence="7">RCC 1115</strain>
    </source>
</reference>
<dbReference type="InterPro" id="IPR027368">
    <property type="entry name" value="MnmE_dom2"/>
</dbReference>
<dbReference type="GO" id="GO:0030488">
    <property type="term" value="P:tRNA methylation"/>
    <property type="evidence" value="ECO:0007669"/>
    <property type="project" value="TreeGrafter"/>
</dbReference>
<evidence type="ECO:0000256" key="4">
    <source>
        <dbReference type="ARBA" id="ARBA00023134"/>
    </source>
</evidence>
<dbReference type="CDD" id="cd04164">
    <property type="entry name" value="trmE"/>
    <property type="match status" value="1"/>
</dbReference>
<dbReference type="InterPro" id="IPR027417">
    <property type="entry name" value="P-loop_NTPase"/>
</dbReference>
<dbReference type="Gene3D" id="3.40.50.300">
    <property type="entry name" value="P-loop containing nucleotide triphosphate hydrolases"/>
    <property type="match status" value="1"/>
</dbReference>
<evidence type="ECO:0000259" key="6">
    <source>
        <dbReference type="PROSITE" id="PS51709"/>
    </source>
</evidence>
<keyword evidence="7" id="KW-0378">Hydrolase</keyword>
<dbReference type="Pfam" id="PF10396">
    <property type="entry name" value="TrmE_N"/>
    <property type="match status" value="1"/>
</dbReference>
<name>A0A1Y5I3T5_OSTTA</name>
<keyword evidence="2 5" id="KW-0819">tRNA processing</keyword>
<dbReference type="InterPro" id="IPR031168">
    <property type="entry name" value="G_TrmE"/>
</dbReference>
<evidence type="ECO:0000256" key="1">
    <source>
        <dbReference type="ARBA" id="ARBA00011043"/>
    </source>
</evidence>
<protein>
    <submittedName>
        <fullName evidence="7">P-loop containing nucleoside triphosphate hydrolase protein</fullName>
    </submittedName>
</protein>
<evidence type="ECO:0000256" key="3">
    <source>
        <dbReference type="ARBA" id="ARBA00022741"/>
    </source>
</evidence>
<dbReference type="CDD" id="cd14858">
    <property type="entry name" value="TrmE_N"/>
    <property type="match status" value="1"/>
</dbReference>
<organism evidence="7">
    <name type="scientific">Ostreococcus tauri</name>
    <name type="common">Marine green alga</name>
    <dbReference type="NCBI Taxonomy" id="70448"/>
    <lineage>
        <taxon>Eukaryota</taxon>
        <taxon>Viridiplantae</taxon>
        <taxon>Chlorophyta</taxon>
        <taxon>Mamiellophyceae</taxon>
        <taxon>Mamiellales</taxon>
        <taxon>Bathycoccaceae</taxon>
        <taxon>Ostreococcus</taxon>
    </lineage>
</organism>
<dbReference type="PROSITE" id="PS51709">
    <property type="entry name" value="G_TRME"/>
    <property type="match status" value="1"/>
</dbReference>
<evidence type="ECO:0000256" key="2">
    <source>
        <dbReference type="ARBA" id="ARBA00022694"/>
    </source>
</evidence>
<dbReference type="Gene3D" id="1.20.120.430">
    <property type="entry name" value="tRNA modification GTPase MnmE domain 2"/>
    <property type="match status" value="1"/>
</dbReference>
<dbReference type="NCBIfam" id="TIGR00450">
    <property type="entry name" value="mnmE_trmE_thdF"/>
    <property type="match status" value="1"/>
</dbReference>
<dbReference type="SUPFAM" id="SSF52540">
    <property type="entry name" value="P-loop containing nucleoside triphosphate hydrolases"/>
    <property type="match status" value="1"/>
</dbReference>
<dbReference type="NCBIfam" id="NF003661">
    <property type="entry name" value="PRK05291.1-3"/>
    <property type="match status" value="1"/>
</dbReference>
<dbReference type="HAMAP" id="MF_00379">
    <property type="entry name" value="GTPase_MnmE"/>
    <property type="match status" value="1"/>
</dbReference>
<dbReference type="EMBL" id="KZ155826">
    <property type="protein sequence ID" value="OUS44111.1"/>
    <property type="molecule type" value="Genomic_DNA"/>
</dbReference>
<dbReference type="Proteomes" id="UP000195557">
    <property type="component" value="Unassembled WGS sequence"/>
</dbReference>
<dbReference type="eggNOG" id="KOG1191">
    <property type="taxonomic scope" value="Eukaryota"/>
</dbReference>
<dbReference type="Pfam" id="PF01926">
    <property type="entry name" value="MMR_HSR1"/>
    <property type="match status" value="1"/>
</dbReference>
<dbReference type="InterPro" id="IPR005225">
    <property type="entry name" value="Small_GTP-bd"/>
</dbReference>
<sequence length="496" mass="53317">MRVGASARARATAETIYAVATARGRAGVSVTRVSGPNALEALRLARAMETSSPSSTASTSRANDVDGRLRYRAFVDPNARAGEPPLDVGFVATWRAPRSFTGEDVVEFHGHGSVATQRALLDALGTIDGFRHAEAGEFARRAFRNGKMDLTAAEGLADLLDAETEAQRRQAMRLTANGTQRAMYERWRDELMTCAAHCEAVIDFGEEEDVSGDVVERDVLTRATALRETLRKHLDAPARGEMIRRGVRVAIVGAPNVGKSSMLNALAGRDAAIVSPRAGTTRDVLEISLELNGYKVIVSDTAGIRETDDDVEKMGVARALERAQDADVLVALADASSDASGDAARDALSTVDVTGKDVITVWNKSDVIDAARARELDALVDDITRRGGDARVVSARDGRGVDDFIATLARVVARKCERTSVEGDDDDALAVTRSRHRVNLTSCVAALERAARRAPVPLELRAEDFRLAARALARVTGSYDVEDVLDVVFRDFCVGK</sequence>
<dbReference type="PANTHER" id="PTHR42714:SF2">
    <property type="entry name" value="TRNA MODIFICATION GTPASE GTPBP3, MITOCHONDRIAL"/>
    <property type="match status" value="1"/>
</dbReference>
<dbReference type="InterPro" id="IPR018948">
    <property type="entry name" value="GTP-bd_TrmE_N"/>
</dbReference>
<dbReference type="InterPro" id="IPR004520">
    <property type="entry name" value="GTPase_MnmE"/>
</dbReference>
<dbReference type="NCBIfam" id="TIGR00231">
    <property type="entry name" value="small_GTP"/>
    <property type="match status" value="1"/>
</dbReference>
<gene>
    <name evidence="7" type="ORF">BE221DRAFT_118601</name>
</gene>